<dbReference type="InterPro" id="IPR006448">
    <property type="entry name" value="Phage_term_ssu_P27"/>
</dbReference>
<sequence length="163" mass="17895">MGGIASMPGRGRKAKPQEQKRASGNPGKRPLNNHVPEFSEITNIDVPDYMEQLEFAPIIWRSIVPELCAQKILRITDMHNVEAFCMAYENWRKAQREVAFHGIVVSGAMGGPIKNPALTASNEAARQMAMFGAMLGLDPSARARLTGAGQKKKGNAFQEVRSM</sequence>
<accession>A0A558EW66</accession>
<reference evidence="2 3" key="1">
    <citation type="submission" date="2019-07" db="EMBL/GenBank/DDBJ databases">
        <title>Draft Genome Sequence of the first blaOXA-58-Harboring Acinetobacter colistiniresistens clinical isolate from Brazil.</title>
        <authorList>
            <person name="Favaro L.S."/>
            <person name="Paula-Petroli S.B."/>
            <person name="Moura C.F."/>
            <person name="Tognim M.C.B."/>
            <person name="Venancio E.J."/>
            <person name="Yamada-Ogatta S.F."/>
            <person name="Carrara-Marroni F.E."/>
        </authorList>
    </citation>
    <scope>NUCLEOTIDE SEQUENCE [LARGE SCALE GENOMIC DNA]</scope>
    <source>
        <strain evidence="2 3">DL</strain>
    </source>
</reference>
<dbReference type="RefSeq" id="WP_144583867.1">
    <property type="nucleotide sequence ID" value="NZ_VMTP01000099.1"/>
</dbReference>
<evidence type="ECO:0000256" key="1">
    <source>
        <dbReference type="SAM" id="MobiDB-lite"/>
    </source>
</evidence>
<dbReference type="Proteomes" id="UP000316981">
    <property type="component" value="Unassembled WGS sequence"/>
</dbReference>
<dbReference type="EMBL" id="VMTP01000099">
    <property type="protein sequence ID" value="TVT77627.1"/>
    <property type="molecule type" value="Genomic_DNA"/>
</dbReference>
<evidence type="ECO:0000313" key="2">
    <source>
        <dbReference type="EMBL" id="TVT77627.1"/>
    </source>
</evidence>
<organism evidence="2 3">
    <name type="scientific">Acinetobacter colistiniresistens</name>
    <dbReference type="NCBI Taxonomy" id="280145"/>
    <lineage>
        <taxon>Bacteria</taxon>
        <taxon>Pseudomonadati</taxon>
        <taxon>Pseudomonadota</taxon>
        <taxon>Gammaproteobacteria</taxon>
        <taxon>Moraxellales</taxon>
        <taxon>Moraxellaceae</taxon>
        <taxon>Acinetobacter</taxon>
    </lineage>
</organism>
<dbReference type="Pfam" id="PF05119">
    <property type="entry name" value="Terminase_4"/>
    <property type="match status" value="1"/>
</dbReference>
<proteinExistence type="predicted"/>
<feature type="region of interest" description="Disordered" evidence="1">
    <location>
        <begin position="1"/>
        <end position="36"/>
    </location>
</feature>
<name>A0A558EW66_9GAMM</name>
<protein>
    <submittedName>
        <fullName evidence="2">Phage terminase small subunit P27 family</fullName>
    </submittedName>
</protein>
<gene>
    <name evidence="2" type="ORF">FPV60_18520</name>
</gene>
<comment type="caution">
    <text evidence="2">The sequence shown here is derived from an EMBL/GenBank/DDBJ whole genome shotgun (WGS) entry which is preliminary data.</text>
</comment>
<dbReference type="NCBIfam" id="TIGR01558">
    <property type="entry name" value="sm_term_P27"/>
    <property type="match status" value="1"/>
</dbReference>
<evidence type="ECO:0000313" key="3">
    <source>
        <dbReference type="Proteomes" id="UP000316981"/>
    </source>
</evidence>
<dbReference type="AlphaFoldDB" id="A0A558EW66"/>